<protein>
    <submittedName>
        <fullName evidence="1">Uncharacterized protein</fullName>
    </submittedName>
</protein>
<proteinExistence type="predicted"/>
<gene>
    <name evidence="1" type="ORF">pFRL6_397c</name>
</gene>
<name>V9Z900_9ACTN</name>
<sequence length="103" mass="11320">MVEVAAEHVRYLLLAQILEAVDEVQTAVLRQGIQVMCWGHAGQTRSVGLWTESGLQPHNGRPESSRFARCDQLLLDPVASGRTWVVTVDLLLERSGRGVTVAL</sequence>
<evidence type="ECO:0000313" key="1">
    <source>
        <dbReference type="EMBL" id="AHE40484.1"/>
    </source>
</evidence>
<dbReference type="EMBL" id="KF602051">
    <property type="protein sequence ID" value="AHE40484.1"/>
    <property type="molecule type" value="Genomic_DNA"/>
</dbReference>
<dbReference type="AlphaFoldDB" id="V9Z900"/>
<accession>V9Z900</accession>
<geneLocation type="plasmid" evidence="1">
    <name>pFRL6</name>
</geneLocation>
<reference evidence="1" key="1">
    <citation type="submission" date="2013-09" db="EMBL/GenBank/DDBJ databases">
        <title>Complete nucleotide sequence of Streptomyces linear plasmid pFRL6.</title>
        <authorList>
            <person name="Chen Z."/>
            <person name="Fang P."/>
            <person name="Qin Z."/>
        </authorList>
    </citation>
    <scope>NUCLEOTIDE SEQUENCE</scope>
    <source>
        <plasmid evidence="1">pFRL6</plasmid>
    </source>
</reference>
<organism evidence="1">
    <name type="scientific">Streptomyces sp. F12</name>
    <dbReference type="NCBI Taxonomy" id="1436084"/>
    <lineage>
        <taxon>Bacteria</taxon>
        <taxon>Bacillati</taxon>
        <taxon>Actinomycetota</taxon>
        <taxon>Actinomycetes</taxon>
        <taxon>Kitasatosporales</taxon>
        <taxon>Streptomycetaceae</taxon>
        <taxon>Streptomyces</taxon>
    </lineage>
</organism>
<keyword evidence="1" id="KW-0614">Plasmid</keyword>